<comment type="caution">
    <text evidence="6">The sequence shown here is derived from an EMBL/GenBank/DDBJ whole genome shotgun (WGS) entry which is preliminary data.</text>
</comment>
<feature type="signal peptide" evidence="4">
    <location>
        <begin position="1"/>
        <end position="33"/>
    </location>
</feature>
<dbReference type="InterPro" id="IPR036937">
    <property type="entry name" value="Adhesion_dom_fimbrial_sf"/>
</dbReference>
<evidence type="ECO:0000313" key="7">
    <source>
        <dbReference type="Proteomes" id="UP001288387"/>
    </source>
</evidence>
<dbReference type="Proteomes" id="UP001288387">
    <property type="component" value="Unassembled WGS sequence"/>
</dbReference>
<dbReference type="PANTHER" id="PTHR33420:SF14">
    <property type="entry name" value="TYPE 1 FIMBRIN D-MANNOSE SPECIFIC ADHESIN"/>
    <property type="match status" value="1"/>
</dbReference>
<reference evidence="6" key="1">
    <citation type="submission" date="2023-12" db="EMBL/GenBank/DDBJ databases">
        <title>'Antibacterial potential of Stenotrophomonas maltophilia cystic fibrosis isolates' (manuscript under preparation).</title>
        <authorList>
            <person name="Crisan C.V."/>
            <person name="Pettis M."/>
            <person name="Goldberg J.B."/>
        </authorList>
    </citation>
    <scope>NUCLEOTIDE SEQUENCE</scope>
    <source>
        <strain evidence="6">CCV129</strain>
    </source>
</reference>
<name>A0AAJ2TL20_STEMA</name>
<gene>
    <name evidence="6" type="ORF">U4I38_11720</name>
</gene>
<dbReference type="GO" id="GO:0043709">
    <property type="term" value="P:cell adhesion involved in single-species biofilm formation"/>
    <property type="evidence" value="ECO:0007669"/>
    <property type="project" value="TreeGrafter"/>
</dbReference>
<dbReference type="RefSeq" id="WP_239503804.1">
    <property type="nucleotide sequence ID" value="NZ_JAXRVB010000011.1"/>
</dbReference>
<dbReference type="Pfam" id="PF00419">
    <property type="entry name" value="Fimbrial"/>
    <property type="match status" value="1"/>
</dbReference>
<evidence type="ECO:0000256" key="3">
    <source>
        <dbReference type="ARBA" id="ARBA00023263"/>
    </source>
</evidence>
<evidence type="ECO:0000256" key="2">
    <source>
        <dbReference type="ARBA" id="ARBA00006671"/>
    </source>
</evidence>
<protein>
    <submittedName>
        <fullName evidence="6">Fimbrial protein</fullName>
    </submittedName>
</protein>
<evidence type="ECO:0000313" key="6">
    <source>
        <dbReference type="EMBL" id="MDZ5765139.1"/>
    </source>
</evidence>
<dbReference type="EMBL" id="JAXRVB010000011">
    <property type="protein sequence ID" value="MDZ5765139.1"/>
    <property type="molecule type" value="Genomic_DNA"/>
</dbReference>
<dbReference type="PANTHER" id="PTHR33420">
    <property type="entry name" value="FIMBRIAL SUBUNIT ELFA-RELATED"/>
    <property type="match status" value="1"/>
</dbReference>
<feature type="chain" id="PRO_5042495468" evidence="4">
    <location>
        <begin position="34"/>
        <end position="339"/>
    </location>
</feature>
<evidence type="ECO:0000259" key="5">
    <source>
        <dbReference type="Pfam" id="PF00419"/>
    </source>
</evidence>
<organism evidence="6 7">
    <name type="scientific">Stenotrophomonas maltophilia</name>
    <name type="common">Pseudomonas maltophilia</name>
    <name type="synonym">Xanthomonas maltophilia</name>
    <dbReference type="NCBI Taxonomy" id="40324"/>
    <lineage>
        <taxon>Bacteria</taxon>
        <taxon>Pseudomonadati</taxon>
        <taxon>Pseudomonadota</taxon>
        <taxon>Gammaproteobacteria</taxon>
        <taxon>Lysobacterales</taxon>
        <taxon>Lysobacteraceae</taxon>
        <taxon>Stenotrophomonas</taxon>
        <taxon>Stenotrophomonas maltophilia group</taxon>
    </lineage>
</organism>
<dbReference type="InterPro" id="IPR008966">
    <property type="entry name" value="Adhesion_dom_sf"/>
</dbReference>
<dbReference type="InterPro" id="IPR050263">
    <property type="entry name" value="Bact_Fimbrial_Adh_Pro"/>
</dbReference>
<keyword evidence="4" id="KW-0732">Signal</keyword>
<comment type="similarity">
    <text evidence="2">Belongs to the fimbrial protein family.</text>
</comment>
<evidence type="ECO:0000256" key="1">
    <source>
        <dbReference type="ARBA" id="ARBA00004561"/>
    </source>
</evidence>
<evidence type="ECO:0000256" key="4">
    <source>
        <dbReference type="SAM" id="SignalP"/>
    </source>
</evidence>
<dbReference type="GO" id="GO:0009289">
    <property type="term" value="C:pilus"/>
    <property type="evidence" value="ECO:0007669"/>
    <property type="project" value="UniProtKB-SubCell"/>
</dbReference>
<sequence length="339" mass="35727">MLSRPQMLFFKPKPLAAVVSLILAAGMLPCAQACPVAVPVGVLDEVYSVQYTDLPDILLASHSGAAYVALDQCTGTVDLDFAPLLTGLRYVRTINGEPAHEIAGVPGSPLVTLSMRMSSTPPPPDDPDDEWEEGVEYQAALQAGRPSSYRWSGGFGEIQFRLDVKLYSPGGPVRAVPHSALGTITTTIRQQPASQLRQHLMVGVDVQGPTCSLSDTSVTLDPVSADELQGGGSTAGAKPFDVLMNCPFAGTPVKLTLTDVNQPGNRTTGLLPAPGSTSGGVRVQLRRGGTPITVGQQWDHGVSEAGTNRIPLEARYLRTTGTLTPGELTVQGVLTADYR</sequence>
<dbReference type="AlphaFoldDB" id="A0AAJ2TL20"/>
<keyword evidence="3" id="KW-0281">Fimbrium</keyword>
<proteinExistence type="inferred from homology"/>
<dbReference type="SUPFAM" id="SSF49401">
    <property type="entry name" value="Bacterial adhesins"/>
    <property type="match status" value="1"/>
</dbReference>
<dbReference type="Gene3D" id="2.60.40.1090">
    <property type="entry name" value="Fimbrial-type adhesion domain"/>
    <property type="match status" value="1"/>
</dbReference>
<accession>A0AAJ2TL20</accession>
<comment type="subcellular location">
    <subcellularLocation>
        <location evidence="1">Fimbrium</location>
    </subcellularLocation>
</comment>
<feature type="domain" description="Fimbrial-type adhesion" evidence="5">
    <location>
        <begin position="207"/>
        <end position="338"/>
    </location>
</feature>
<dbReference type="InterPro" id="IPR000259">
    <property type="entry name" value="Adhesion_dom_fimbrial"/>
</dbReference>